<protein>
    <submittedName>
        <fullName evidence="1">Uncharacterized protein</fullName>
    </submittedName>
</protein>
<reference evidence="1" key="1">
    <citation type="journal article" date="2014" name="Nat. Commun.">
        <title>The rainbow trout genome provides novel insights into evolution after whole-genome duplication in vertebrates.</title>
        <authorList>
            <person name="Berthelot C."/>
            <person name="Brunet F."/>
            <person name="Chalopin D."/>
            <person name="Juanchich A."/>
            <person name="Bernard M."/>
            <person name="Noel B."/>
            <person name="Bento P."/>
            <person name="Da Silva C."/>
            <person name="Labadie K."/>
            <person name="Alberti A."/>
            <person name="Aury J.M."/>
            <person name="Louis A."/>
            <person name="Dehais P."/>
            <person name="Bardou P."/>
            <person name="Montfort J."/>
            <person name="Klopp C."/>
            <person name="Cabau C."/>
            <person name="Gaspin C."/>
            <person name="Thorgaard G.H."/>
            <person name="Boussaha M."/>
            <person name="Quillet E."/>
            <person name="Guyomard R."/>
            <person name="Galiana D."/>
            <person name="Bobe J."/>
            <person name="Volff J.N."/>
            <person name="Genet C."/>
            <person name="Wincker P."/>
            <person name="Jaillon O."/>
            <person name="Roest Crollius H."/>
            <person name="Guiguen Y."/>
        </authorList>
    </citation>
    <scope>NUCLEOTIDE SEQUENCE [LARGE SCALE GENOMIC DNA]</scope>
</reference>
<name>A0A060W5F1_ONCMY</name>
<dbReference type="EMBL" id="FR904404">
    <property type="protein sequence ID" value="CDQ62312.1"/>
    <property type="molecule type" value="Genomic_DNA"/>
</dbReference>
<reference evidence="1" key="2">
    <citation type="submission" date="2014-03" db="EMBL/GenBank/DDBJ databases">
        <authorList>
            <person name="Genoscope - CEA"/>
        </authorList>
    </citation>
    <scope>NUCLEOTIDE SEQUENCE</scope>
</reference>
<dbReference type="STRING" id="8022.A0A060W5F1"/>
<evidence type="ECO:0000313" key="1">
    <source>
        <dbReference type="EMBL" id="CDQ62312.1"/>
    </source>
</evidence>
<organism evidence="1 2">
    <name type="scientific">Oncorhynchus mykiss</name>
    <name type="common">Rainbow trout</name>
    <name type="synonym">Salmo gairdneri</name>
    <dbReference type="NCBI Taxonomy" id="8022"/>
    <lineage>
        <taxon>Eukaryota</taxon>
        <taxon>Metazoa</taxon>
        <taxon>Chordata</taxon>
        <taxon>Craniata</taxon>
        <taxon>Vertebrata</taxon>
        <taxon>Euteleostomi</taxon>
        <taxon>Actinopterygii</taxon>
        <taxon>Neopterygii</taxon>
        <taxon>Teleostei</taxon>
        <taxon>Protacanthopterygii</taxon>
        <taxon>Salmoniformes</taxon>
        <taxon>Salmonidae</taxon>
        <taxon>Salmoninae</taxon>
        <taxon>Oncorhynchus</taxon>
    </lineage>
</organism>
<gene>
    <name evidence="1" type="ORF">GSONMT00066904001</name>
</gene>
<dbReference type="Proteomes" id="UP000193380">
    <property type="component" value="Unassembled WGS sequence"/>
</dbReference>
<dbReference type="AlphaFoldDB" id="A0A060W5F1"/>
<accession>A0A060W5F1</accession>
<proteinExistence type="predicted"/>
<sequence length="110" mass="12776">MRFSTGSLSQTIYRWRWTFRGDFGSKMMPLRPSIRTARLVPDTPVLMVRKYIVYEDCLLQQLFQSCPVCTKECEITKQFQVTLICIAQICPHCDNTKMWTSTTPLQATST</sequence>
<dbReference type="PaxDb" id="8022-A0A060W5F1"/>
<evidence type="ECO:0000313" key="2">
    <source>
        <dbReference type="Proteomes" id="UP000193380"/>
    </source>
</evidence>